<organism evidence="2 3">
    <name type="scientific">Strigamia maritima</name>
    <name type="common">European centipede</name>
    <name type="synonym">Geophilus maritimus</name>
    <dbReference type="NCBI Taxonomy" id="126957"/>
    <lineage>
        <taxon>Eukaryota</taxon>
        <taxon>Metazoa</taxon>
        <taxon>Ecdysozoa</taxon>
        <taxon>Arthropoda</taxon>
        <taxon>Myriapoda</taxon>
        <taxon>Chilopoda</taxon>
        <taxon>Pleurostigmophora</taxon>
        <taxon>Geophilomorpha</taxon>
        <taxon>Linotaeniidae</taxon>
        <taxon>Strigamia</taxon>
    </lineage>
</organism>
<dbReference type="Proteomes" id="UP000014500">
    <property type="component" value="Unassembled WGS sequence"/>
</dbReference>
<feature type="transmembrane region" description="Helical" evidence="1">
    <location>
        <begin position="507"/>
        <end position="529"/>
    </location>
</feature>
<proteinExistence type="predicted"/>
<dbReference type="PANTHER" id="PTHR37686">
    <property type="entry name" value="LD36006P"/>
    <property type="match status" value="1"/>
</dbReference>
<dbReference type="HOGENOM" id="CLU_008558_0_0_1"/>
<dbReference type="EnsemblMetazoa" id="SMAR007542-RA">
    <property type="protein sequence ID" value="SMAR007542-PA"/>
    <property type="gene ID" value="SMAR007542"/>
</dbReference>
<keyword evidence="3" id="KW-1185">Reference proteome</keyword>
<dbReference type="AlphaFoldDB" id="T1J1W8"/>
<reference evidence="3" key="1">
    <citation type="submission" date="2011-05" db="EMBL/GenBank/DDBJ databases">
        <authorList>
            <person name="Richards S.R."/>
            <person name="Qu J."/>
            <person name="Jiang H."/>
            <person name="Jhangiani S.N."/>
            <person name="Agravi P."/>
            <person name="Goodspeed R."/>
            <person name="Gross S."/>
            <person name="Mandapat C."/>
            <person name="Jackson L."/>
            <person name="Mathew T."/>
            <person name="Pu L."/>
            <person name="Thornton R."/>
            <person name="Saada N."/>
            <person name="Wilczek-Boney K.B."/>
            <person name="Lee S."/>
            <person name="Kovar C."/>
            <person name="Wu Y."/>
            <person name="Scherer S.E."/>
            <person name="Worley K.C."/>
            <person name="Muzny D.M."/>
            <person name="Gibbs R."/>
        </authorList>
    </citation>
    <scope>NUCLEOTIDE SEQUENCE</scope>
    <source>
        <strain evidence="3">Brora</strain>
    </source>
</reference>
<accession>T1J1W8</accession>
<feature type="transmembrane region" description="Helical" evidence="1">
    <location>
        <begin position="602"/>
        <end position="631"/>
    </location>
</feature>
<dbReference type="OMA" id="AVIRYWI"/>
<sequence>MRAEIEETEPEREPLRFDVNFDGYPPETAELVTNIKNAAEKILYHWKTFPINLPPPIAIIQDAENPGRRKTINMRDLFIAPSFDELDAVAMDTKGQTRKLTVKQLRSVEEEGEFDVDSMNFPGQVHRWRLSQLLQKGTRKAHETMLNDMAFAVRFIVVTARNRIHSHFLSLSQALSAWVRGILQCLDVIIGIPSLCARDLDAKIREERCKFLVAEMVVRPTLEDDFDNLCQFIKHQIRKQKTEKYRIDQERPPPIPYSFQTPKGIEIDLRLFNRVKKLTDSEIERQANIVVMDEYLQRVYTAVLSHPDISNLGHGIGKLLVDHAQSIVLMHRAVENVQSKLRQSQNDLEEELKTRSAILSRIKTWLREKLRAAEEKFVVDHMWSAHEAALQLCRENHLEQNIYFLQRDLAFMQEREPILLQELSSVKIPTRVFHWQIQIWCPQNWIITKVQQGESEVVPTVINRNSAASFSRFDPSEPRYLVEKQATRTSSTRWPLWRWFNYCYRTFSWLCNLMFLFGIVIPWCSPVSLRALFCIDPFMPDFEMNDKGVLVPRKSSVTQTLCSRLTKLWRHISKSRTEFETRPDTGFIGKGFTRHLNRLWNYVLKGLCGTLMTVLVFPVVCIGVSCMSLVVAVFAPLWVPVVTFLFHLICVLVYDFDSPDTSRNPWFYVLEAVVWRFVILGFLQPIVALAIAFLVCPVITLIILMVAVIRRFCRYVWDALMFHAVIKKRGRVPASDSFVARRIAGPGLESKYYFQILPEQALAAFEAKLEMEELTAYRDEIERLIQRPQLDFSNFVGKVFHPFSAALIKEGAYKQLEKEAIDISNALREKVDRRKLSLQTGLNISVRSKIKLMPRELKLTIKQAAIMQEKFYPPHIFQRLAMSEADFWEGKGLSFRDWPGLAGLTLSEIFSQDFLTPLEDVDTRFRLHVQHMNLFRYAEMLRTAEYRDDLDVVSTVHTPKGNIQVHTPFLDISTFNPLSKKTSTTRNKSTDKKSRRPWKRRYTPYSAEKLWIPLPIPHPGLIAVIIHNRDSEHAIEMESEQCQAILRAIEEVTCTTGHEYVSIDLTPPDSQSLTSQMGAGGDGIVIGRSRSADLDTATVEDRSSDASLNVNLASSEDITLEADVDRVTYSHSSYSTTV</sequence>
<keyword evidence="1" id="KW-0472">Membrane</keyword>
<protein>
    <submittedName>
        <fullName evidence="2">Uncharacterized protein</fullName>
    </submittedName>
</protein>
<evidence type="ECO:0000313" key="2">
    <source>
        <dbReference type="EnsemblMetazoa" id="SMAR007542-PA"/>
    </source>
</evidence>
<dbReference type="InterPro" id="IPR057435">
    <property type="entry name" value="Lips"/>
</dbReference>
<feature type="transmembrane region" description="Helical" evidence="1">
    <location>
        <begin position="637"/>
        <end position="654"/>
    </location>
</feature>
<dbReference type="PhylomeDB" id="T1J1W8"/>
<name>T1J1W8_STRMM</name>
<evidence type="ECO:0000256" key="1">
    <source>
        <dbReference type="SAM" id="Phobius"/>
    </source>
</evidence>
<keyword evidence="1" id="KW-0812">Transmembrane</keyword>
<dbReference type="Pfam" id="PF25228">
    <property type="entry name" value="Lips"/>
    <property type="match status" value="2"/>
</dbReference>
<dbReference type="STRING" id="126957.T1J1W8"/>
<reference evidence="2" key="2">
    <citation type="submission" date="2015-02" db="UniProtKB">
        <authorList>
            <consortium name="EnsemblMetazoa"/>
        </authorList>
    </citation>
    <scope>IDENTIFICATION</scope>
</reference>
<keyword evidence="1" id="KW-1133">Transmembrane helix</keyword>
<dbReference type="eggNOG" id="ENOG502QS0F">
    <property type="taxonomic scope" value="Eukaryota"/>
</dbReference>
<feature type="transmembrane region" description="Helical" evidence="1">
    <location>
        <begin position="689"/>
        <end position="709"/>
    </location>
</feature>
<dbReference type="EMBL" id="JH431790">
    <property type="status" value="NOT_ANNOTATED_CDS"/>
    <property type="molecule type" value="Genomic_DNA"/>
</dbReference>
<evidence type="ECO:0000313" key="3">
    <source>
        <dbReference type="Proteomes" id="UP000014500"/>
    </source>
</evidence>
<dbReference type="PANTHER" id="PTHR37686:SF1">
    <property type="entry name" value="LD36006P"/>
    <property type="match status" value="1"/>
</dbReference>